<name>A0ABX2EDK3_9BURK</name>
<dbReference type="InterPro" id="IPR027417">
    <property type="entry name" value="P-loop_NTPase"/>
</dbReference>
<proteinExistence type="predicted"/>
<comment type="caution">
    <text evidence="5">The sequence shown here is derived from an EMBL/GenBank/DDBJ whole genome shotgun (WGS) entry which is preliminary data.</text>
</comment>
<dbReference type="InterPro" id="IPR025743">
    <property type="entry name" value="TssM1_N"/>
</dbReference>
<keyword evidence="1" id="KW-0472">Membrane</keyword>
<dbReference type="SUPFAM" id="SSF52540">
    <property type="entry name" value="P-loop containing nucleoside triphosphate hydrolases"/>
    <property type="match status" value="1"/>
</dbReference>
<dbReference type="PANTHER" id="PTHR36153:SF1">
    <property type="entry name" value="TYPE VI SECRETION SYSTEM COMPONENT TSSM1"/>
    <property type="match status" value="1"/>
</dbReference>
<feature type="domain" description="Type VI secretion system IcmF C-terminal" evidence="2">
    <location>
        <begin position="1071"/>
        <end position="1171"/>
    </location>
</feature>
<protein>
    <submittedName>
        <fullName evidence="5">Type VI secretion system membrane subunit TssM</fullName>
    </submittedName>
</protein>
<keyword evidence="1" id="KW-1133">Transmembrane helix</keyword>
<accession>A0ABX2EDK3</accession>
<dbReference type="Pfam" id="PF14331">
    <property type="entry name" value="IcmF-related_N"/>
    <property type="match status" value="1"/>
</dbReference>
<evidence type="ECO:0000259" key="4">
    <source>
        <dbReference type="Pfam" id="PF14331"/>
    </source>
</evidence>
<dbReference type="InterPro" id="IPR009612">
    <property type="entry name" value="IcmF-rel"/>
</dbReference>
<organism evidence="5 6">
    <name type="scientific">Pseudaquabacterium terrae</name>
    <dbReference type="NCBI Taxonomy" id="2732868"/>
    <lineage>
        <taxon>Bacteria</taxon>
        <taxon>Pseudomonadati</taxon>
        <taxon>Pseudomonadota</taxon>
        <taxon>Betaproteobacteria</taxon>
        <taxon>Burkholderiales</taxon>
        <taxon>Sphaerotilaceae</taxon>
        <taxon>Pseudaquabacterium</taxon>
    </lineage>
</organism>
<evidence type="ECO:0000259" key="3">
    <source>
        <dbReference type="Pfam" id="PF06761"/>
    </source>
</evidence>
<dbReference type="Proteomes" id="UP000737171">
    <property type="component" value="Unassembled WGS sequence"/>
</dbReference>
<keyword evidence="1" id="KW-0812">Transmembrane</keyword>
<dbReference type="InterPro" id="IPR010623">
    <property type="entry name" value="IcmF_C"/>
</dbReference>
<dbReference type="InterPro" id="IPR017731">
    <property type="entry name" value="TssM1-like"/>
</dbReference>
<dbReference type="NCBIfam" id="TIGR03348">
    <property type="entry name" value="VI_IcmF"/>
    <property type="match status" value="1"/>
</dbReference>
<dbReference type="RefSeq" id="WP_173121506.1">
    <property type="nucleotide sequence ID" value="NZ_JABRWJ010000002.1"/>
</dbReference>
<evidence type="ECO:0000313" key="6">
    <source>
        <dbReference type="Proteomes" id="UP000737171"/>
    </source>
</evidence>
<dbReference type="Pfam" id="PF06744">
    <property type="entry name" value="IcmF_C"/>
    <property type="match status" value="1"/>
</dbReference>
<feature type="transmembrane region" description="Helical" evidence="1">
    <location>
        <begin position="48"/>
        <end position="67"/>
    </location>
</feature>
<dbReference type="EMBL" id="JABRWJ010000002">
    <property type="protein sequence ID" value="NRF66433.1"/>
    <property type="molecule type" value="Genomic_DNA"/>
</dbReference>
<feature type="transmembrane region" description="Helical" evidence="1">
    <location>
        <begin position="458"/>
        <end position="480"/>
    </location>
</feature>
<feature type="domain" description="Type VI secretion system component TssM1 N-terminal" evidence="4">
    <location>
        <begin position="207"/>
        <end position="466"/>
    </location>
</feature>
<evidence type="ECO:0000256" key="1">
    <source>
        <dbReference type="SAM" id="Phobius"/>
    </source>
</evidence>
<sequence length="1190" mass="129289">MKKVLGWIFNRFVLGAVLLLALSLVIWFVGPIIAIGESRPLDSERARWITIGVLVLLFVLWATISIIRKRRGNNQVVDQLLAAPPAGAGGPASAQESADMSAVRQRFEQALGTLRKARFGGGKGGVAARFSGRYLYELPWYMIIGAPGSGKTTALRNSGLQFPLADAVGDHAVRGVGGTRNCDWWFTDQAVLIDTAGRFTTQDSDQATDSATWTGFLGMLKRSRPRQPLNGVLVTVSVADLIAKSGAERARHAATVRQRVQELHEKLNIRFPIYLLVTKCDLLAGFMDTFGSIDKAQRADPWGFTFALDKSGLPKQPPTSELGPEFDLLLQRVSDGLIDRLQGETDLQRRARIYGFPGQFANLRAVLQEFVESVFSPSPYEAQPLLRGVYFVSGTQEGTPIDRMLGSIARQYQIERAVLAPQQASGRSYFLSRLLTDVVFAEQGIAGTNIGWERKRQALVLAAYAGIGLLAVGTIVAWSISYGNNKRYVEQVAARVESVRRQVQETPNRASSNLNPIINALEATRGLATAGGGVAEGDVPWSWGFGLYQGNRLDSAARSVYDRMLIDAMLPRLAIRVEEQLRTGASQQESQYEALKTYLMMYDPDHFDTKALKAHVESDWDARLGRELSTEQREQLTRHLDALLAQGAAVSPLPQDKGLIDSTRLQLASVSLPQRVYNRLRTQGLGAEFPEFTVVKAGGGNAPLVFTRVSGQPLTKGVPGLFSYNGYHKGFQSVVGDVAKQLDDEQEWVLAIKTPVAKSAGALLSDKLVDDVRRIYLNEYASTWEGFIADVRLVPVTSISQSVQTTRLLAAPDSPLPPLLKAMSRETTLLAGFGSLDSAADSARASVTGKILSKIGVRPTTTGAPEARIESIVDDRFIGMRRLVTAPEGGKAPLDGVIARLGELQVLLTAVESALKGGAAPPASPLPNQLKAEAANSPEPVRSMLDNLGSASSKVALIQLRESLARDVRSQIGEFCQQAVSGRYPFDASSTRDVTQADFATLFGPGGKFDQLLQQKLQAYVDTSTRPWSFRPVDGTPLGTDHGQLPQFQRAAAIKETFFGPGGQAATLRLEFKPVEMDPALTQFVLDVDGQIVRYAHGPQIPTVVQWPGPRGSGQVRVMGTPSGGMVNDGPWALLRLFDRVAIQPGAAPEKFRATFDLDGRKAVFDVTTGSVRNPFRMPDLRQFGCPNGL</sequence>
<dbReference type="PANTHER" id="PTHR36153">
    <property type="entry name" value="INNER MEMBRANE PROTEIN-RELATED"/>
    <property type="match status" value="1"/>
</dbReference>
<gene>
    <name evidence="5" type="primary">tssM</name>
    <name evidence="5" type="ORF">HLB44_05505</name>
</gene>
<reference evidence="5 6" key="1">
    <citation type="submission" date="2020-05" db="EMBL/GenBank/DDBJ databases">
        <title>Aquincola sp. isolate from soil.</title>
        <authorList>
            <person name="Han J."/>
            <person name="Kim D.-U."/>
        </authorList>
    </citation>
    <scope>NUCLEOTIDE SEQUENCE [LARGE SCALE GENOMIC DNA]</scope>
    <source>
        <strain evidence="5 6">S2</strain>
    </source>
</reference>
<dbReference type="InterPro" id="IPR053156">
    <property type="entry name" value="T6SS_TssM-like"/>
</dbReference>
<evidence type="ECO:0000259" key="2">
    <source>
        <dbReference type="Pfam" id="PF06744"/>
    </source>
</evidence>
<feature type="transmembrane region" description="Helical" evidence="1">
    <location>
        <begin position="12"/>
        <end position="36"/>
    </location>
</feature>
<keyword evidence="6" id="KW-1185">Reference proteome</keyword>
<evidence type="ECO:0000313" key="5">
    <source>
        <dbReference type="EMBL" id="NRF66433.1"/>
    </source>
</evidence>
<feature type="domain" description="IcmF-related" evidence="3">
    <location>
        <begin position="520"/>
        <end position="828"/>
    </location>
</feature>
<dbReference type="Pfam" id="PF06761">
    <property type="entry name" value="IcmF-related"/>
    <property type="match status" value="1"/>
</dbReference>